<dbReference type="GO" id="GO:0004620">
    <property type="term" value="F:phospholipase activity"/>
    <property type="evidence" value="ECO:0007669"/>
    <property type="project" value="TreeGrafter"/>
</dbReference>
<evidence type="ECO:0000259" key="6">
    <source>
        <dbReference type="PROSITE" id="PS51635"/>
    </source>
</evidence>
<dbReference type="EMBL" id="AMZH03018638">
    <property type="protein sequence ID" value="RRT41362.1"/>
    <property type="molecule type" value="Genomic_DNA"/>
</dbReference>
<dbReference type="Proteomes" id="UP000287651">
    <property type="component" value="Unassembled WGS sequence"/>
</dbReference>
<dbReference type="EC" id="3.1.1.-" evidence="5"/>
<protein>
    <recommendedName>
        <fullName evidence="5">Patatin</fullName>
        <ecNumber evidence="5">3.1.1.-</ecNumber>
    </recommendedName>
</protein>
<evidence type="ECO:0000256" key="5">
    <source>
        <dbReference type="RuleBase" id="RU361262"/>
    </source>
</evidence>
<dbReference type="PANTHER" id="PTHR32176:SF103">
    <property type="entry name" value="OS08G0376550 PROTEIN"/>
    <property type="match status" value="1"/>
</dbReference>
<dbReference type="PANTHER" id="PTHR32176">
    <property type="entry name" value="XYLOSE ISOMERASE"/>
    <property type="match status" value="1"/>
</dbReference>
<keyword evidence="5" id="KW-0442">Lipid degradation</keyword>
<dbReference type="Gene3D" id="3.40.1090.10">
    <property type="entry name" value="Cytosolic phospholipase A2 catalytic domain"/>
    <property type="match status" value="1"/>
</dbReference>
<dbReference type="PROSITE" id="PS51635">
    <property type="entry name" value="PNPLA"/>
    <property type="match status" value="1"/>
</dbReference>
<comment type="similarity">
    <text evidence="1 5">Belongs to the patatin family.</text>
</comment>
<evidence type="ECO:0000313" key="7">
    <source>
        <dbReference type="EMBL" id="RRT41362.1"/>
    </source>
</evidence>
<reference evidence="7 8" key="1">
    <citation type="journal article" date="2014" name="Agronomy (Basel)">
        <title>A Draft Genome Sequence for Ensete ventricosum, the Drought-Tolerant Tree Against Hunger.</title>
        <authorList>
            <person name="Harrison J."/>
            <person name="Moore K.A."/>
            <person name="Paszkiewicz K."/>
            <person name="Jones T."/>
            <person name="Grant M."/>
            <person name="Ambacheew D."/>
            <person name="Muzemil S."/>
            <person name="Studholme D.J."/>
        </authorList>
    </citation>
    <scope>NUCLEOTIDE SEQUENCE [LARGE SCALE GENOMIC DNA]</scope>
</reference>
<gene>
    <name evidence="7" type="ORF">B296_00052945</name>
</gene>
<accession>A0A426XPL2</accession>
<proteinExistence type="inferred from homology"/>
<dbReference type="AlphaFoldDB" id="A0A426XPL2"/>
<dbReference type="Pfam" id="PF01734">
    <property type="entry name" value="Patatin"/>
    <property type="match status" value="1"/>
</dbReference>
<comment type="caution">
    <text evidence="4">Lacks conserved residue(s) required for the propagation of feature annotation.</text>
</comment>
<dbReference type="InterPro" id="IPR002641">
    <property type="entry name" value="PNPLA_dom"/>
</dbReference>
<evidence type="ECO:0000256" key="1">
    <source>
        <dbReference type="ARBA" id="ARBA00010240"/>
    </source>
</evidence>
<dbReference type="GO" id="GO:0016042">
    <property type="term" value="P:lipid catabolic process"/>
    <property type="evidence" value="ECO:0007669"/>
    <property type="project" value="UniProtKB-KW"/>
</dbReference>
<name>A0A426XPL2_ENSVE</name>
<evidence type="ECO:0000313" key="8">
    <source>
        <dbReference type="Proteomes" id="UP000287651"/>
    </source>
</evidence>
<keyword evidence="2 5" id="KW-0443">Lipid metabolism</keyword>
<dbReference type="SUPFAM" id="SSF52151">
    <property type="entry name" value="FabD/lysophospholipase-like"/>
    <property type="match status" value="1"/>
</dbReference>
<comment type="function">
    <text evidence="3">Possesses non-specific lipolytic acyl hydrolase (LAH) activity. Hydrolyzes phospholipids as well as galactolipids. May play a role in disease resistance.</text>
</comment>
<keyword evidence="5" id="KW-0378">Hydrolase</keyword>
<feature type="domain" description="PNPLA" evidence="6">
    <location>
        <begin position="1"/>
        <end position="61"/>
    </location>
</feature>
<evidence type="ECO:0000256" key="3">
    <source>
        <dbReference type="ARBA" id="ARBA00025642"/>
    </source>
</evidence>
<feature type="short sequence motif" description="DGA/G" evidence="4">
    <location>
        <begin position="48"/>
        <end position="50"/>
    </location>
</feature>
<organism evidence="7 8">
    <name type="scientific">Ensete ventricosum</name>
    <name type="common">Abyssinian banana</name>
    <name type="synonym">Musa ensete</name>
    <dbReference type="NCBI Taxonomy" id="4639"/>
    <lineage>
        <taxon>Eukaryota</taxon>
        <taxon>Viridiplantae</taxon>
        <taxon>Streptophyta</taxon>
        <taxon>Embryophyta</taxon>
        <taxon>Tracheophyta</taxon>
        <taxon>Spermatophyta</taxon>
        <taxon>Magnoliopsida</taxon>
        <taxon>Liliopsida</taxon>
        <taxon>Zingiberales</taxon>
        <taxon>Musaceae</taxon>
        <taxon>Ensete</taxon>
    </lineage>
</organism>
<evidence type="ECO:0000256" key="4">
    <source>
        <dbReference type="PROSITE-ProRule" id="PRU01161"/>
    </source>
</evidence>
<dbReference type="GO" id="GO:0047372">
    <property type="term" value="F:monoacylglycerol lipase activity"/>
    <property type="evidence" value="ECO:0007669"/>
    <property type="project" value="TreeGrafter"/>
</dbReference>
<sequence>MQAKDDELMNAQLSDICISTSAAPTYLPAHYFKTNNHKGEMREFNLIDGGVAANNPVSKILKAGEKAVKKSISRVNFETCDYKIVGNKSNREAE</sequence>
<comment type="function">
    <text evidence="5">Lipolytic acyl hydrolase (LAH).</text>
</comment>
<comment type="domain">
    <text evidence="5">The nitrogen atoms of the two glycine residues in the GGXR motif define the oxyanion hole, and stabilize the oxyanion that forms during the nucleophilic attack by the catalytic serine during substrate cleavage.</text>
</comment>
<comment type="caution">
    <text evidence="7">The sequence shown here is derived from an EMBL/GenBank/DDBJ whole genome shotgun (WGS) entry which is preliminary data.</text>
</comment>
<dbReference type="InterPro" id="IPR016035">
    <property type="entry name" value="Acyl_Trfase/lysoPLipase"/>
</dbReference>
<evidence type="ECO:0000256" key="2">
    <source>
        <dbReference type="ARBA" id="ARBA00023098"/>
    </source>
</evidence>